<dbReference type="EMBL" id="JACVVK020000213">
    <property type="protein sequence ID" value="KAK7484282.1"/>
    <property type="molecule type" value="Genomic_DNA"/>
</dbReference>
<comment type="subcellular location">
    <subcellularLocation>
        <location evidence="1">Membrane</location>
    </subcellularLocation>
</comment>
<dbReference type="SMART" id="SM00233">
    <property type="entry name" value="PH"/>
    <property type="match status" value="1"/>
</dbReference>
<keyword evidence="2" id="KW-0472">Membrane</keyword>
<evidence type="ECO:0000313" key="5">
    <source>
        <dbReference type="Proteomes" id="UP001519460"/>
    </source>
</evidence>
<evidence type="ECO:0000313" key="4">
    <source>
        <dbReference type="EMBL" id="KAK7484282.1"/>
    </source>
</evidence>
<dbReference type="PANTHER" id="PTHR14309:SF10">
    <property type="entry name" value="PH DOMAIN-CONTAINING PROTEIN"/>
    <property type="match status" value="1"/>
</dbReference>
<dbReference type="PANTHER" id="PTHR14309">
    <property type="entry name" value="EXPRESSED PROTEIN"/>
    <property type="match status" value="1"/>
</dbReference>
<sequence length="212" mass="23833">MSNIVYAVLRTECHQGFCGGSVLRRWKKNWFVLYRDGLLRYFESPDTPRAEEVYVLHSCCVRIKTGPEVSSVTPPEGVSSGKACMFELEMRDGNHLLLCADSFDDMKAWQIALEEARTMQPPAAAAQVYTRTVPIAYDYGVPYVSGYGGYPGQVISPPPAQVIQTPNGTTTVVNPVPATQVVYVDDAPPYRYRRRGYYGGYYGGFGWPLWYW</sequence>
<evidence type="ECO:0000256" key="2">
    <source>
        <dbReference type="ARBA" id="ARBA00023136"/>
    </source>
</evidence>
<dbReference type="InterPro" id="IPR001849">
    <property type="entry name" value="PH_domain"/>
</dbReference>
<evidence type="ECO:0000256" key="1">
    <source>
        <dbReference type="ARBA" id="ARBA00004370"/>
    </source>
</evidence>
<dbReference type="GO" id="GO:0016020">
    <property type="term" value="C:membrane"/>
    <property type="evidence" value="ECO:0007669"/>
    <property type="project" value="UniProtKB-SubCell"/>
</dbReference>
<dbReference type="AlphaFoldDB" id="A0ABD0KB39"/>
<keyword evidence="5" id="KW-1185">Reference proteome</keyword>
<accession>A0ABD0KB39</accession>
<dbReference type="Pfam" id="PF00169">
    <property type="entry name" value="PH"/>
    <property type="match status" value="1"/>
</dbReference>
<name>A0ABD0KB39_9CAEN</name>
<protein>
    <recommendedName>
        <fullName evidence="3">PH domain-containing protein</fullName>
    </recommendedName>
</protein>
<dbReference type="FunFam" id="2.30.29.30:FF:000073">
    <property type="entry name" value="Pleckstrin homology domain-containing family B member 2"/>
    <property type="match status" value="1"/>
</dbReference>
<dbReference type="SUPFAM" id="SSF50729">
    <property type="entry name" value="PH domain-like"/>
    <property type="match status" value="1"/>
</dbReference>
<comment type="caution">
    <text evidence="4">The sequence shown here is derived from an EMBL/GenBank/DDBJ whole genome shotgun (WGS) entry which is preliminary data.</text>
</comment>
<proteinExistence type="predicted"/>
<evidence type="ECO:0000259" key="3">
    <source>
        <dbReference type="PROSITE" id="PS50003"/>
    </source>
</evidence>
<feature type="domain" description="PH" evidence="3">
    <location>
        <begin position="1"/>
        <end position="118"/>
    </location>
</feature>
<organism evidence="4 5">
    <name type="scientific">Batillaria attramentaria</name>
    <dbReference type="NCBI Taxonomy" id="370345"/>
    <lineage>
        <taxon>Eukaryota</taxon>
        <taxon>Metazoa</taxon>
        <taxon>Spiralia</taxon>
        <taxon>Lophotrochozoa</taxon>
        <taxon>Mollusca</taxon>
        <taxon>Gastropoda</taxon>
        <taxon>Caenogastropoda</taxon>
        <taxon>Sorbeoconcha</taxon>
        <taxon>Cerithioidea</taxon>
        <taxon>Batillariidae</taxon>
        <taxon>Batillaria</taxon>
    </lineage>
</organism>
<gene>
    <name evidence="4" type="ORF">BaRGS_00024531</name>
</gene>
<dbReference type="Proteomes" id="UP001519460">
    <property type="component" value="Unassembled WGS sequence"/>
</dbReference>
<dbReference type="InterPro" id="IPR039680">
    <property type="entry name" value="PLEKHB1/2"/>
</dbReference>
<dbReference type="Gene3D" id="2.30.29.30">
    <property type="entry name" value="Pleckstrin-homology domain (PH domain)/Phosphotyrosine-binding domain (PTB)"/>
    <property type="match status" value="1"/>
</dbReference>
<dbReference type="PROSITE" id="PS50003">
    <property type="entry name" value="PH_DOMAIN"/>
    <property type="match status" value="1"/>
</dbReference>
<reference evidence="4 5" key="1">
    <citation type="journal article" date="2023" name="Sci. Data">
        <title>Genome assembly of the Korean intertidal mud-creeper Batillaria attramentaria.</title>
        <authorList>
            <person name="Patra A.K."/>
            <person name="Ho P.T."/>
            <person name="Jun S."/>
            <person name="Lee S.J."/>
            <person name="Kim Y."/>
            <person name="Won Y.J."/>
        </authorList>
    </citation>
    <scope>NUCLEOTIDE SEQUENCE [LARGE SCALE GENOMIC DNA]</scope>
    <source>
        <strain evidence="4">Wonlab-2016</strain>
    </source>
</reference>
<dbReference type="InterPro" id="IPR011993">
    <property type="entry name" value="PH-like_dom_sf"/>
</dbReference>